<dbReference type="Gene3D" id="1.50.40.10">
    <property type="entry name" value="Mitochondrial carrier domain"/>
    <property type="match status" value="1"/>
</dbReference>
<dbReference type="AlphaFoldDB" id="A0A5J4YNS8"/>
<feature type="repeat" description="Solcar" evidence="8">
    <location>
        <begin position="27"/>
        <end position="120"/>
    </location>
</feature>
<evidence type="ECO:0000256" key="4">
    <source>
        <dbReference type="ARBA" id="ARBA00022692"/>
    </source>
</evidence>
<evidence type="ECO:0000256" key="3">
    <source>
        <dbReference type="ARBA" id="ARBA00022448"/>
    </source>
</evidence>
<feature type="transmembrane region" description="Helical" evidence="10">
    <location>
        <begin position="91"/>
        <end position="112"/>
    </location>
</feature>
<dbReference type="EMBL" id="VRMN01000009">
    <property type="protein sequence ID" value="KAA8492622.1"/>
    <property type="molecule type" value="Genomic_DNA"/>
</dbReference>
<dbReference type="InterPro" id="IPR018108">
    <property type="entry name" value="MCP_transmembrane"/>
</dbReference>
<accession>A0A5J4YNS8</accession>
<dbReference type="Pfam" id="PF00153">
    <property type="entry name" value="Mito_carr"/>
    <property type="match status" value="3"/>
</dbReference>
<keyword evidence="3 9" id="KW-0813">Transport</keyword>
<dbReference type="GO" id="GO:0016020">
    <property type="term" value="C:membrane"/>
    <property type="evidence" value="ECO:0007669"/>
    <property type="project" value="UniProtKB-SubCell"/>
</dbReference>
<dbReference type="Proteomes" id="UP000324585">
    <property type="component" value="Unassembled WGS sequence"/>
</dbReference>
<evidence type="ECO:0000256" key="10">
    <source>
        <dbReference type="SAM" id="Phobius"/>
    </source>
</evidence>
<gene>
    <name evidence="11" type="ORF">FVE85_8129</name>
</gene>
<protein>
    <submittedName>
        <fullName evidence="11">Mitochondrial substrate carrier family protein W</fullName>
    </submittedName>
</protein>
<comment type="subcellular location">
    <subcellularLocation>
        <location evidence="1">Membrane</location>
        <topology evidence="1">Multi-pass membrane protein</topology>
    </subcellularLocation>
</comment>
<evidence type="ECO:0000256" key="7">
    <source>
        <dbReference type="ARBA" id="ARBA00023136"/>
    </source>
</evidence>
<name>A0A5J4YNS8_PORPP</name>
<keyword evidence="6 10" id="KW-1133">Transmembrane helix</keyword>
<dbReference type="InterPro" id="IPR002067">
    <property type="entry name" value="MCP"/>
</dbReference>
<sequence length="364" mass="40543">MVGWSARGTTTATENRAVADARRLDARRRLYQLGSGAFAGLVNTIVLNPLDVIKTRLQVQERLVRNGAIRSQQVTSMAVVRSMYMHEGLRSFYRGLGAALCAFVPNWALYWYTYEELKGALTRLHRRNHARQLQSQPGPSDRGGASTSPFVHWIHMLSAVGAGTVTTVTTSPLWVVKTRMQVERLTPSSNAQPRYQGVLSSLRLIMKEEGVPALYKGLFPSLLGLVHVAIQFPLYEKLKTVILPQTDDEDANGVKASVRILLASSLSKVVATVAAYPHEVVRARLQVRESVSTNIFKEIPLALQLARQIYVREGARSLYAGLGANLMRTVPSCMLTFSCYEFARRRLEQHALAEHHVTKVSHRP</sequence>
<dbReference type="SUPFAM" id="SSF103506">
    <property type="entry name" value="Mitochondrial carrier"/>
    <property type="match status" value="1"/>
</dbReference>
<keyword evidence="4 8" id="KW-0812">Transmembrane</keyword>
<evidence type="ECO:0000256" key="5">
    <source>
        <dbReference type="ARBA" id="ARBA00022737"/>
    </source>
</evidence>
<dbReference type="PANTHER" id="PTHR45683">
    <property type="entry name" value="MITOCHONDRIAL NICOTINAMIDE ADENINE DINUCLEOTIDE TRANSPORTER 1-RELATED-RELATED"/>
    <property type="match status" value="1"/>
</dbReference>
<evidence type="ECO:0000256" key="2">
    <source>
        <dbReference type="ARBA" id="ARBA00006375"/>
    </source>
</evidence>
<evidence type="ECO:0000256" key="1">
    <source>
        <dbReference type="ARBA" id="ARBA00004141"/>
    </source>
</evidence>
<dbReference type="OrthoDB" id="10266426at2759"/>
<dbReference type="InterPro" id="IPR023395">
    <property type="entry name" value="MCP_dom_sf"/>
</dbReference>
<feature type="repeat" description="Solcar" evidence="8">
    <location>
        <begin position="150"/>
        <end position="241"/>
    </location>
</feature>
<evidence type="ECO:0000256" key="8">
    <source>
        <dbReference type="PROSITE-ProRule" id="PRU00282"/>
    </source>
</evidence>
<comment type="caution">
    <text evidence="11">The sequence shown here is derived from an EMBL/GenBank/DDBJ whole genome shotgun (WGS) entry which is preliminary data.</text>
</comment>
<comment type="similarity">
    <text evidence="2 9">Belongs to the mitochondrial carrier (TC 2.A.29) family.</text>
</comment>
<keyword evidence="5" id="KW-0677">Repeat</keyword>
<feature type="transmembrane region" description="Helical" evidence="10">
    <location>
        <begin position="153"/>
        <end position="176"/>
    </location>
</feature>
<evidence type="ECO:0000313" key="11">
    <source>
        <dbReference type="EMBL" id="KAA8492622.1"/>
    </source>
</evidence>
<dbReference type="PROSITE" id="PS50920">
    <property type="entry name" value="SOLCAR"/>
    <property type="match status" value="3"/>
</dbReference>
<dbReference type="GO" id="GO:0015215">
    <property type="term" value="F:nucleotide transmembrane transporter activity"/>
    <property type="evidence" value="ECO:0007669"/>
    <property type="project" value="UniProtKB-ARBA"/>
</dbReference>
<organism evidence="11 12">
    <name type="scientific">Porphyridium purpureum</name>
    <name type="common">Red alga</name>
    <name type="synonym">Porphyridium cruentum</name>
    <dbReference type="NCBI Taxonomy" id="35688"/>
    <lineage>
        <taxon>Eukaryota</taxon>
        <taxon>Rhodophyta</taxon>
        <taxon>Bangiophyceae</taxon>
        <taxon>Porphyridiales</taxon>
        <taxon>Porphyridiaceae</taxon>
        <taxon>Porphyridium</taxon>
    </lineage>
</organism>
<feature type="repeat" description="Solcar" evidence="8">
    <location>
        <begin position="255"/>
        <end position="346"/>
    </location>
</feature>
<evidence type="ECO:0000256" key="9">
    <source>
        <dbReference type="RuleBase" id="RU000488"/>
    </source>
</evidence>
<dbReference type="InterPro" id="IPR044712">
    <property type="entry name" value="SLC25A32-like"/>
</dbReference>
<keyword evidence="7 8" id="KW-0472">Membrane</keyword>
<proteinExistence type="inferred from homology"/>
<evidence type="ECO:0000313" key="12">
    <source>
        <dbReference type="Proteomes" id="UP000324585"/>
    </source>
</evidence>
<keyword evidence="12" id="KW-1185">Reference proteome</keyword>
<reference evidence="12" key="1">
    <citation type="journal article" date="2019" name="Nat. Commun.">
        <title>Expansion of phycobilisome linker gene families in mesophilic red algae.</title>
        <authorList>
            <person name="Lee J."/>
            <person name="Kim D."/>
            <person name="Bhattacharya D."/>
            <person name="Yoon H.S."/>
        </authorList>
    </citation>
    <scope>NUCLEOTIDE SEQUENCE [LARGE SCALE GENOMIC DNA]</scope>
    <source>
        <strain evidence="12">CCMP 1328</strain>
    </source>
</reference>
<dbReference type="OMA" id="AFYNGMG"/>
<dbReference type="PRINTS" id="PR00926">
    <property type="entry name" value="MITOCARRIER"/>
</dbReference>
<evidence type="ECO:0000256" key="6">
    <source>
        <dbReference type="ARBA" id="ARBA00022989"/>
    </source>
</evidence>